<dbReference type="Pfam" id="PF12821">
    <property type="entry name" value="ThrE_2"/>
    <property type="match status" value="1"/>
</dbReference>
<keyword evidence="2 7" id="KW-0812">Transmembrane</keyword>
<feature type="compositionally biased region" description="Basic and acidic residues" evidence="6">
    <location>
        <begin position="144"/>
        <end position="156"/>
    </location>
</feature>
<comment type="subcellular location">
    <subcellularLocation>
        <location evidence="1">Membrane</location>
        <topology evidence="1">Multi-pass membrane protein</topology>
    </subcellularLocation>
</comment>
<dbReference type="EMBL" id="JAHRHY010000016">
    <property type="protein sequence ID" value="KAG9063408.1"/>
    <property type="molecule type" value="Genomic_DNA"/>
</dbReference>
<feature type="transmembrane region" description="Helical" evidence="7">
    <location>
        <begin position="1290"/>
        <end position="1309"/>
    </location>
</feature>
<evidence type="ECO:0000259" key="8">
    <source>
        <dbReference type="SMART" id="SM01115"/>
    </source>
</evidence>
<dbReference type="InterPro" id="IPR051361">
    <property type="entry name" value="ThrE/Ser_Exporter"/>
</dbReference>
<feature type="transmembrane region" description="Helical" evidence="7">
    <location>
        <begin position="1265"/>
        <end position="1283"/>
    </location>
</feature>
<gene>
    <name evidence="9" type="ORF">KI688_004290</name>
</gene>
<feature type="region of interest" description="Disordered" evidence="6">
    <location>
        <begin position="926"/>
        <end position="972"/>
    </location>
</feature>
<sequence length="1411" mass="152991">MSYNGIGLSTARGSGTNGYVVRNLSTIKYRQRDFKPTDPYDDEPKLRKPNAELVLHEQKRSIEIKCATLQDELEDEGLEEAEIDRQVDALRQKLTGLLQKATAAAALAATQAAEREVAMVAAAKARAEQQAARAAETAAPSSKRSRDSSKDSDSKGRQSRGRSPTPKRRHYSSSSASSRSPSRSRSRSASSASPSRSPSPKSARRRRSYSSSRSRSPPAKQPKTTTRSPSRSPPRSPAASRSLRTESTTKKDRTLSRSRSPVARHQLEPVSKRETSRSRSRSPVGSRRPEKESAAKRGRFFSRSRSPVYRRKVQKDAAVVKRDRLFSRSRSPVRRTAQKEAVEKRERLFSRSRSPVSRRNTQSETVAKKNDRVNRVSVSDDADVSAHQEQTRLRQSEHTSSNPRQGPRLQDFEEGATGEGTGEEVPPRGMLAQPNGPCPDSFQYDNNNDDNEGDNNGPIFFTHHGQQLRHISDSDPNGPNPQFGSNSSNTFMNSNNTIFPSDSDGHISLSSPQLSAQQQQQQQQHRQQHQGSRISLMDNDYSIPGETTLHMDTPDEDSNGSERLAARSGFEEEGREETDIERYSGLIMKSIAQSATRKIGSRSETSCLQEDLSRDLELGKRLSRSGTDLPPPSLMGHTGISSSPPPGSSGKHDDNGKAATEDTRHEGIDAASGSNGTNSNPRLAAFSFTSLRLNGLMSRLFGSQHTSGSSNDVRNQSAGPSSSDGDRAAAEGSSSSTGFGPRSTTAEQTLQHNEKVDETKSQQRTPKVQMSRPGGILSNLLKLQALSVPPPSSSRHRKRRRTRRRSSQQATVVAAAAAAARRENFRKLSIGAELLSPSSSTSQILRTSRSASVLSLPGLVMAAPSGVGFAPPAMPAANEGGSEGGASSPVVSTASSTAGAFSAQGSLYLRSSPSVFAATTAAMGLQPPSNVERPLNGTAGRERKESTQYLQMTPQAHSTRSSISADDSTSMYSGVSHNPQLEAMRLHQQAELAEVLADIMLRQDLLIRLCKSLIRYGAPSHRIELAMEAMCKTFGVDGSFAFLPGLMMISFGDSDTHTSETHLIKCAQGFDMGRLAKVNKIARAVVYGDLEPSEALMELKEINNEKPPYGMWVMLASFAVSSGLIAPLVFKGSWYDMLAGMGLGSVVGLTSLLASRYSVYSNVFEVSTSIVIAFVAKALRDYVCFTGVVLSGIVMLLPGLSLTTAIMELSSRYMISGSVRMFYSLIYCLFLGFGLSIGSNLWDVFKEPPPGDLKMGYCHPATEPWRWVLFPLLAISFNIQLYATPKQWPVMIVCSSVGYAVSEFAGLYWPHSLHIAAAVSAFVVGLLGNIYERLTHELAFVPILGAILLIVPGGMGVRSSLLLLDQTGNAAQGTVFALQMIIVALSIAVGLFASTLIVYPLGKKRNALLTF</sequence>
<feature type="compositionally biased region" description="Basic and acidic residues" evidence="6">
    <location>
        <begin position="752"/>
        <end position="761"/>
    </location>
</feature>
<feature type="compositionally biased region" description="Basic residues" evidence="6">
    <location>
        <begin position="157"/>
        <end position="171"/>
    </location>
</feature>
<feature type="compositionally biased region" description="Low complexity" evidence="6">
    <location>
        <begin position="209"/>
        <end position="218"/>
    </location>
</feature>
<evidence type="ECO:0000256" key="3">
    <source>
        <dbReference type="ARBA" id="ARBA00022989"/>
    </source>
</evidence>
<accession>A0A9P7XMU9</accession>
<feature type="region of interest" description="Disordered" evidence="6">
    <location>
        <begin position="786"/>
        <end position="810"/>
    </location>
</feature>
<feature type="domain" description="CWF21" evidence="8">
    <location>
        <begin position="54"/>
        <end position="99"/>
    </location>
</feature>
<feature type="compositionally biased region" description="Low complexity" evidence="6">
    <location>
        <begin position="485"/>
        <end position="497"/>
    </location>
</feature>
<dbReference type="InterPro" id="IPR013170">
    <property type="entry name" value="mRNA_splic_Cwf21_dom"/>
</dbReference>
<keyword evidence="10" id="KW-1185">Reference proteome</keyword>
<keyword evidence="3 7" id="KW-1133">Transmembrane helix</keyword>
<feature type="compositionally biased region" description="Basic and acidic residues" evidence="6">
    <location>
        <begin position="384"/>
        <end position="397"/>
    </location>
</feature>
<feature type="transmembrane region" description="Helical" evidence="7">
    <location>
        <begin position="1338"/>
        <end position="1357"/>
    </location>
</feature>
<feature type="compositionally biased region" description="Polar residues" evidence="6">
    <location>
        <begin position="947"/>
        <end position="972"/>
    </location>
</feature>
<feature type="region of interest" description="Disordered" evidence="6">
    <location>
        <begin position="117"/>
        <end position="579"/>
    </location>
</feature>
<dbReference type="InterPro" id="IPR010619">
    <property type="entry name" value="ThrE-like_N"/>
</dbReference>
<feature type="transmembrane region" description="Helical" evidence="7">
    <location>
        <begin position="1109"/>
        <end position="1130"/>
    </location>
</feature>
<dbReference type="Pfam" id="PF08312">
    <property type="entry name" value="cwf21"/>
    <property type="match status" value="1"/>
</dbReference>
<dbReference type="Pfam" id="PF06738">
    <property type="entry name" value="ThrE"/>
    <property type="match status" value="1"/>
</dbReference>
<feature type="transmembrane region" description="Helical" evidence="7">
    <location>
        <begin position="1221"/>
        <end position="1245"/>
    </location>
</feature>
<reference evidence="9" key="1">
    <citation type="submission" date="2021-06" db="EMBL/GenBank/DDBJ databases">
        <title>Genome Sequence of Mortierella hyaline Strain SCG-10, a Cold-Adapted, Nitrate-Reducing Fungus Isolated from Soil in Minnesota, USA.</title>
        <authorList>
            <person name="Aldossari N."/>
        </authorList>
    </citation>
    <scope>NUCLEOTIDE SEQUENCE</scope>
    <source>
        <strain evidence="9">SCG-10</strain>
    </source>
</reference>
<dbReference type="InterPro" id="IPR024528">
    <property type="entry name" value="ThrE_2"/>
</dbReference>
<dbReference type="GO" id="GO:0022857">
    <property type="term" value="F:transmembrane transporter activity"/>
    <property type="evidence" value="ECO:0007669"/>
    <property type="project" value="InterPro"/>
</dbReference>
<comment type="similarity">
    <text evidence="5">Belongs to the ThrE exporter (TC 2.A.79) family.</text>
</comment>
<feature type="compositionally biased region" description="Basic residues" evidence="6">
    <location>
        <begin position="296"/>
        <end position="313"/>
    </location>
</feature>
<evidence type="ECO:0000256" key="7">
    <source>
        <dbReference type="SAM" id="Phobius"/>
    </source>
</evidence>
<feature type="compositionally biased region" description="Low complexity" evidence="6">
    <location>
        <begin position="117"/>
        <end position="142"/>
    </location>
</feature>
<dbReference type="Proteomes" id="UP000707451">
    <property type="component" value="Unassembled WGS sequence"/>
</dbReference>
<dbReference type="PANTHER" id="PTHR31082:SF4">
    <property type="entry name" value="PHEROMONE-REGULATED MEMBRANE PROTEIN 10"/>
    <property type="match status" value="1"/>
</dbReference>
<feature type="region of interest" description="Disordered" evidence="6">
    <location>
        <begin position="621"/>
        <end position="661"/>
    </location>
</feature>
<feature type="compositionally biased region" description="Basic and acidic residues" evidence="6">
    <location>
        <begin position="243"/>
        <end position="255"/>
    </location>
</feature>
<evidence type="ECO:0000256" key="4">
    <source>
        <dbReference type="ARBA" id="ARBA00023136"/>
    </source>
</evidence>
<evidence type="ECO:0000256" key="6">
    <source>
        <dbReference type="SAM" id="MobiDB-lite"/>
    </source>
</evidence>
<proteinExistence type="inferred from homology"/>
<feature type="transmembrane region" description="Helical" evidence="7">
    <location>
        <begin position="1137"/>
        <end position="1159"/>
    </location>
</feature>
<feature type="compositionally biased region" description="Low complexity" evidence="6">
    <location>
        <begin position="172"/>
        <end position="201"/>
    </location>
</feature>
<dbReference type="OrthoDB" id="413008at2759"/>
<feature type="transmembrane region" description="Helical" evidence="7">
    <location>
        <begin position="1377"/>
        <end position="1399"/>
    </location>
</feature>
<dbReference type="Gene3D" id="6.10.140.420">
    <property type="match status" value="1"/>
</dbReference>
<feature type="region of interest" description="Disordered" evidence="6">
    <location>
        <begin position="702"/>
        <end position="774"/>
    </location>
</feature>
<evidence type="ECO:0000256" key="1">
    <source>
        <dbReference type="ARBA" id="ARBA00004141"/>
    </source>
</evidence>
<feature type="compositionally biased region" description="Basic and acidic residues" evidence="6">
    <location>
        <begin position="337"/>
        <end position="349"/>
    </location>
</feature>
<protein>
    <recommendedName>
        <fullName evidence="8">CWF21 domain-containing protein</fullName>
    </recommendedName>
</protein>
<dbReference type="GO" id="GO:0005634">
    <property type="term" value="C:nucleus"/>
    <property type="evidence" value="ECO:0007669"/>
    <property type="project" value="UniProtKB-ARBA"/>
</dbReference>
<feature type="transmembrane region" description="Helical" evidence="7">
    <location>
        <begin position="1179"/>
        <end position="1200"/>
    </location>
</feature>
<evidence type="ECO:0000313" key="10">
    <source>
        <dbReference type="Proteomes" id="UP000707451"/>
    </source>
</evidence>
<dbReference type="CDD" id="cd21372">
    <property type="entry name" value="cwf21_CWC21-like"/>
    <property type="match status" value="1"/>
</dbReference>
<name>A0A9P7XMU9_9FUNG</name>
<feature type="compositionally biased region" description="Polar residues" evidence="6">
    <location>
        <begin position="702"/>
        <end position="723"/>
    </location>
</feature>
<keyword evidence="4 7" id="KW-0472">Membrane</keyword>
<dbReference type="PANTHER" id="PTHR31082">
    <property type="entry name" value="PHEROMONE-REGULATED MEMBRANE PROTEIN 10"/>
    <property type="match status" value="1"/>
</dbReference>
<feature type="compositionally biased region" description="Polar residues" evidence="6">
    <location>
        <begin position="351"/>
        <end position="365"/>
    </location>
</feature>
<feature type="compositionally biased region" description="Basic residues" evidence="6">
    <location>
        <begin position="794"/>
        <end position="806"/>
    </location>
</feature>
<feature type="compositionally biased region" description="Polar residues" evidence="6">
    <location>
        <begin position="474"/>
        <end position="484"/>
    </location>
</feature>
<organism evidence="9 10">
    <name type="scientific">Linnemannia hyalina</name>
    <dbReference type="NCBI Taxonomy" id="64524"/>
    <lineage>
        <taxon>Eukaryota</taxon>
        <taxon>Fungi</taxon>
        <taxon>Fungi incertae sedis</taxon>
        <taxon>Mucoromycota</taxon>
        <taxon>Mortierellomycotina</taxon>
        <taxon>Mortierellomycetes</taxon>
        <taxon>Mortierellales</taxon>
        <taxon>Mortierellaceae</taxon>
        <taxon>Linnemannia</taxon>
    </lineage>
</organism>
<dbReference type="SMART" id="SM01115">
    <property type="entry name" value="cwf21"/>
    <property type="match status" value="1"/>
</dbReference>
<feature type="transmembrane region" description="Helical" evidence="7">
    <location>
        <begin position="1315"/>
        <end position="1331"/>
    </location>
</feature>
<comment type="caution">
    <text evidence="9">The sequence shown here is derived from an EMBL/GenBank/DDBJ whole genome shotgun (WGS) entry which is preliminary data.</text>
</comment>
<feature type="compositionally biased region" description="Basic and acidic residues" evidence="6">
    <location>
        <begin position="314"/>
        <end position="326"/>
    </location>
</feature>
<feature type="compositionally biased region" description="Basic and acidic residues" evidence="6">
    <location>
        <begin position="265"/>
        <end position="277"/>
    </location>
</feature>
<dbReference type="GO" id="GO:0016020">
    <property type="term" value="C:membrane"/>
    <property type="evidence" value="ECO:0007669"/>
    <property type="project" value="UniProtKB-SubCell"/>
</dbReference>
<evidence type="ECO:0000313" key="9">
    <source>
        <dbReference type="EMBL" id="KAG9063408.1"/>
    </source>
</evidence>
<evidence type="ECO:0000256" key="2">
    <source>
        <dbReference type="ARBA" id="ARBA00022692"/>
    </source>
</evidence>
<feature type="compositionally biased region" description="Polar residues" evidence="6">
    <location>
        <begin position="732"/>
        <end position="751"/>
    </location>
</feature>
<feature type="compositionally biased region" description="Basic and acidic residues" evidence="6">
    <location>
        <begin position="650"/>
        <end position="661"/>
    </location>
</feature>
<evidence type="ECO:0000256" key="5">
    <source>
        <dbReference type="ARBA" id="ARBA00034125"/>
    </source>
</evidence>